<dbReference type="AlphaFoldDB" id="A0AAQ3NQM8"/>
<name>A0AAQ3NQM8_VIGMU</name>
<organism evidence="1 2">
    <name type="scientific">Vigna mungo</name>
    <name type="common">Black gram</name>
    <name type="synonym">Phaseolus mungo</name>
    <dbReference type="NCBI Taxonomy" id="3915"/>
    <lineage>
        <taxon>Eukaryota</taxon>
        <taxon>Viridiplantae</taxon>
        <taxon>Streptophyta</taxon>
        <taxon>Embryophyta</taxon>
        <taxon>Tracheophyta</taxon>
        <taxon>Spermatophyta</taxon>
        <taxon>Magnoliopsida</taxon>
        <taxon>eudicotyledons</taxon>
        <taxon>Gunneridae</taxon>
        <taxon>Pentapetalae</taxon>
        <taxon>rosids</taxon>
        <taxon>fabids</taxon>
        <taxon>Fabales</taxon>
        <taxon>Fabaceae</taxon>
        <taxon>Papilionoideae</taxon>
        <taxon>50 kb inversion clade</taxon>
        <taxon>NPAAA clade</taxon>
        <taxon>indigoferoid/millettioid clade</taxon>
        <taxon>Phaseoleae</taxon>
        <taxon>Vigna</taxon>
    </lineage>
</organism>
<dbReference type="EMBL" id="CP144697">
    <property type="protein sequence ID" value="WVZ14625.1"/>
    <property type="molecule type" value="Genomic_DNA"/>
</dbReference>
<evidence type="ECO:0000313" key="2">
    <source>
        <dbReference type="Proteomes" id="UP001374535"/>
    </source>
</evidence>
<dbReference type="Proteomes" id="UP001374535">
    <property type="component" value="Chromosome 4"/>
</dbReference>
<protein>
    <submittedName>
        <fullName evidence="1">Uncharacterized protein</fullName>
    </submittedName>
</protein>
<accession>A0AAQ3NQM8</accession>
<evidence type="ECO:0000313" key="1">
    <source>
        <dbReference type="EMBL" id="WVZ14625.1"/>
    </source>
</evidence>
<sequence>MRTEKQRQGIARILRSSNSLRNPKYAAVTPILTLSAGATISAIDSPSLASSNPMAINYQRVVTESLHIPLEKMREREHREKWRKLFECCVSHSSLPIKVSSKRNTPALAPSLSLRKGFPSSPSRCCKQSSGVSGFQYGGERGKCERGRTDEIDLVFLFAGATQKQMGFMDEGVGVQCWCELLVVSVVRASSSCARSNAILGFWFGFACPKVMLTLMRSCFAVEEKSCGEDEDGGGGACVSSWWRCGDGWLPARMTREEDDSVRGRRLLMGLALVVTGSTVVLIVVNGDDGEIVVVATGLSSLHGCSRSDEDDDDDDGGAAESMMTIMDGVTTRVDEGVDLSLDTFGDVIWLNAPSYGSNDQRASLPSGPGARHHIPGALALNTPFLAMNALFQEEILISGFKYYWNECREFSFRSYPETLMIIHSQSEKIDTCGKSSSRS</sequence>
<keyword evidence="2" id="KW-1185">Reference proteome</keyword>
<reference evidence="1 2" key="1">
    <citation type="journal article" date="2023" name="Life. Sci Alliance">
        <title>Evolutionary insights into 3D genome organization and epigenetic landscape of Vigna mungo.</title>
        <authorList>
            <person name="Junaid A."/>
            <person name="Singh B."/>
            <person name="Bhatia S."/>
        </authorList>
    </citation>
    <scope>NUCLEOTIDE SEQUENCE [LARGE SCALE GENOMIC DNA]</scope>
    <source>
        <strain evidence="1">Urdbean</strain>
    </source>
</reference>
<proteinExistence type="predicted"/>
<gene>
    <name evidence="1" type="ORF">V8G54_012191</name>
</gene>